<proteinExistence type="predicted"/>
<organism evidence="1 2">
    <name type="scientific">Strongyloides venezuelensis</name>
    <name type="common">Threadworm</name>
    <dbReference type="NCBI Taxonomy" id="75913"/>
    <lineage>
        <taxon>Eukaryota</taxon>
        <taxon>Metazoa</taxon>
        <taxon>Ecdysozoa</taxon>
        <taxon>Nematoda</taxon>
        <taxon>Chromadorea</taxon>
        <taxon>Rhabditida</taxon>
        <taxon>Tylenchina</taxon>
        <taxon>Panagrolaimomorpha</taxon>
        <taxon>Strongyloidoidea</taxon>
        <taxon>Strongyloididae</taxon>
        <taxon>Strongyloides</taxon>
    </lineage>
</organism>
<accession>A0A0K0EUR8</accession>
<reference evidence="2" key="2">
    <citation type="submission" date="2015-08" db="UniProtKB">
        <authorList>
            <consortium name="WormBaseParasite"/>
        </authorList>
    </citation>
    <scope>IDENTIFICATION</scope>
</reference>
<dbReference type="WBParaSite" id="SVE_0026200.1">
    <property type="protein sequence ID" value="SVE_0026200.1"/>
    <property type="gene ID" value="SVE_0026200"/>
</dbReference>
<reference evidence="1" key="1">
    <citation type="submission" date="2014-07" db="EMBL/GenBank/DDBJ databases">
        <authorList>
            <person name="Martin A.A"/>
            <person name="De Silva N."/>
        </authorList>
    </citation>
    <scope>NUCLEOTIDE SEQUENCE</scope>
</reference>
<name>A0A0K0EUR8_STRVS</name>
<keyword evidence="1" id="KW-1185">Reference proteome</keyword>
<evidence type="ECO:0000313" key="1">
    <source>
        <dbReference type="Proteomes" id="UP000035680"/>
    </source>
</evidence>
<dbReference type="AlphaFoldDB" id="A0A0K0EUR8"/>
<sequence length="283" mass="33267">MLKLLESNDIFGKHKFSAEVINEIYRLWTDNEKSSLVETIKKLKDTLESENSQIQKICSSEYIIMDRTFESCPNHYVQLYVIHIIESISRIFYSVFYAIFLQKDEETYNVMLRYFKSIVGFAMISALTEILNESYVKICLWHYRRASQYAVNSVQNISTGITSILYLSGRSLSKREKELLQHALRNCLKHYLDLGEFLKSVKLFPDIQDIMFYAQKTVTLLMIVSFTTSFQFCIDNFPEESSLCPIETLKKYITLSEERRVEDSFFVTIKEPNKRVITTTLQR</sequence>
<dbReference type="Proteomes" id="UP000035680">
    <property type="component" value="Unassembled WGS sequence"/>
</dbReference>
<evidence type="ECO:0000313" key="2">
    <source>
        <dbReference type="WBParaSite" id="SVE_0026200.1"/>
    </source>
</evidence>
<protein>
    <submittedName>
        <fullName evidence="2">Odorant receptor</fullName>
    </submittedName>
</protein>